<dbReference type="OrthoDB" id="9806388at2"/>
<dbReference type="CDD" id="cd01066">
    <property type="entry name" value="APP_MetAP"/>
    <property type="match status" value="1"/>
</dbReference>
<sequence length="385" mass="42482">MGITTEELKQRTENLRRRMKSEEYDALIIYSDEYRSGHSTYVTNYKPINVIEESPQLVLIVGDNEPVVFLGRLNAYAAKDMCWIEDVRGIHRPYSDFPQVFAPIVGRASKIGLIGKNILPFEIYEQLVDAVPDAVIENRDDIMLDLRKIKSEAEIDLMEQAADINDAVLKQAAKSVKVGMTEIQVAGLAEGIARQMNADIGSATVVMSGPNTNYPAWRATDRKIRPGEYVMLDFNPAIGHYCNDGGITILMPGADPEQERALVAGHRALKKVIPTIRPGITARSIFDTLLEELEPHGFADNFTPYAKGLRGVGHAVGLDVVEPPNLSSDSDFELEAGMTLAVKLDLHDLPGGGYRIEVVVAVTKDGVRPLNKLVLDEPDDFAVQR</sequence>
<dbReference type="InterPro" id="IPR050659">
    <property type="entry name" value="Peptidase_M24B"/>
</dbReference>
<dbReference type="STRING" id="1287727.SAMN05443999_104290"/>
<name>A0A1H7P3Q2_9RHOB</name>
<dbReference type="Pfam" id="PF00557">
    <property type="entry name" value="Peptidase_M24"/>
    <property type="match status" value="1"/>
</dbReference>
<dbReference type="InterPro" id="IPR029149">
    <property type="entry name" value="Creatin/AminoP/Spt16_N"/>
</dbReference>
<dbReference type="SUPFAM" id="SSF53092">
    <property type="entry name" value="Creatinase/prolidase N-terminal domain"/>
    <property type="match status" value="1"/>
</dbReference>
<protein>
    <submittedName>
        <fullName evidence="3">Xaa-Pro aminopeptidase</fullName>
    </submittedName>
</protein>
<dbReference type="AlphaFoldDB" id="A0A1H7P3Q2"/>
<dbReference type="PANTHER" id="PTHR46112">
    <property type="entry name" value="AMINOPEPTIDASE"/>
    <property type="match status" value="1"/>
</dbReference>
<organism evidence="3 4">
    <name type="scientific">Roseovarius azorensis</name>
    <dbReference type="NCBI Taxonomy" id="1287727"/>
    <lineage>
        <taxon>Bacteria</taxon>
        <taxon>Pseudomonadati</taxon>
        <taxon>Pseudomonadota</taxon>
        <taxon>Alphaproteobacteria</taxon>
        <taxon>Rhodobacterales</taxon>
        <taxon>Roseobacteraceae</taxon>
        <taxon>Roseovarius</taxon>
    </lineage>
</organism>
<keyword evidence="3" id="KW-0031">Aminopeptidase</keyword>
<keyword evidence="3" id="KW-0645">Protease</keyword>
<reference evidence="3 4" key="1">
    <citation type="submission" date="2016-10" db="EMBL/GenBank/DDBJ databases">
        <authorList>
            <person name="de Groot N.N."/>
        </authorList>
    </citation>
    <scope>NUCLEOTIDE SEQUENCE [LARGE SCALE GENOMIC DNA]</scope>
    <source>
        <strain evidence="3 4">DSM 100674</strain>
    </source>
</reference>
<accession>A0A1H7P3Q2</accession>
<dbReference type="EMBL" id="FOAG01000004">
    <property type="protein sequence ID" value="SEL29727.1"/>
    <property type="molecule type" value="Genomic_DNA"/>
</dbReference>
<dbReference type="Gene3D" id="3.90.230.10">
    <property type="entry name" value="Creatinase/methionine aminopeptidase superfamily"/>
    <property type="match status" value="1"/>
</dbReference>
<dbReference type="Proteomes" id="UP000199582">
    <property type="component" value="Unassembled WGS sequence"/>
</dbReference>
<dbReference type="GO" id="GO:0004177">
    <property type="term" value="F:aminopeptidase activity"/>
    <property type="evidence" value="ECO:0007669"/>
    <property type="project" value="UniProtKB-KW"/>
</dbReference>
<gene>
    <name evidence="3" type="ORF">SAMN05443999_104290</name>
</gene>
<feature type="domain" description="Peptidase M24" evidence="1">
    <location>
        <begin position="157"/>
        <end position="364"/>
    </location>
</feature>
<evidence type="ECO:0000313" key="3">
    <source>
        <dbReference type="EMBL" id="SEL29727.1"/>
    </source>
</evidence>
<feature type="domain" description="Creatinase N-terminal" evidence="2">
    <location>
        <begin position="11"/>
        <end position="149"/>
    </location>
</feature>
<dbReference type="Pfam" id="PF01321">
    <property type="entry name" value="Creatinase_N"/>
    <property type="match status" value="1"/>
</dbReference>
<evidence type="ECO:0000259" key="1">
    <source>
        <dbReference type="Pfam" id="PF00557"/>
    </source>
</evidence>
<keyword evidence="3" id="KW-0378">Hydrolase</keyword>
<keyword evidence="4" id="KW-1185">Reference proteome</keyword>
<dbReference type="InterPro" id="IPR036005">
    <property type="entry name" value="Creatinase/aminopeptidase-like"/>
</dbReference>
<evidence type="ECO:0000313" key="4">
    <source>
        <dbReference type="Proteomes" id="UP000199582"/>
    </source>
</evidence>
<dbReference type="InterPro" id="IPR000587">
    <property type="entry name" value="Creatinase_N"/>
</dbReference>
<dbReference type="SUPFAM" id="SSF55920">
    <property type="entry name" value="Creatinase/aminopeptidase"/>
    <property type="match status" value="1"/>
</dbReference>
<proteinExistence type="predicted"/>
<dbReference type="PANTHER" id="PTHR46112:SF2">
    <property type="entry name" value="XAA-PRO AMINOPEPTIDASE P-RELATED"/>
    <property type="match status" value="1"/>
</dbReference>
<dbReference type="Gene3D" id="3.40.350.10">
    <property type="entry name" value="Creatinase/prolidase N-terminal domain"/>
    <property type="match status" value="1"/>
</dbReference>
<dbReference type="RefSeq" id="WP_093035106.1">
    <property type="nucleotide sequence ID" value="NZ_FOAG01000004.1"/>
</dbReference>
<dbReference type="InterPro" id="IPR000994">
    <property type="entry name" value="Pept_M24"/>
</dbReference>
<evidence type="ECO:0000259" key="2">
    <source>
        <dbReference type="Pfam" id="PF01321"/>
    </source>
</evidence>